<gene>
    <name evidence="4" type="ORF">GCL57_07485</name>
</gene>
<dbReference type="PROSITE" id="PS51682">
    <property type="entry name" value="SAM_OMT_I"/>
    <property type="match status" value="1"/>
</dbReference>
<sequence>MQKEFSQNDKNIAAYALNTFKPEDNILKEVRDRAKKLEIPAIHVNDMDGKHLEVLIAMANAEKIIEVGTLAGYSAICIARGMQNKGILHTIEIEQKHYDAAKTSFKNANISHLIKQHLGSALNILKSLEQEGSFDAIFIDADKVSYPDYLTWAEKNIRIGGIIIADNTFAWGHINDSHFETLELEKQVKGIREFNQRIANNSNFKATILPTGEGLTVAVRIS</sequence>
<keyword evidence="5" id="KW-1185">Reference proteome</keyword>
<evidence type="ECO:0000313" key="5">
    <source>
        <dbReference type="Proteomes" id="UP000442694"/>
    </source>
</evidence>
<dbReference type="RefSeq" id="WP_152212734.1">
    <property type="nucleotide sequence ID" value="NZ_WFLN01000006.1"/>
</dbReference>
<dbReference type="InterPro" id="IPR002935">
    <property type="entry name" value="SAM_O-MeTrfase"/>
</dbReference>
<proteinExistence type="predicted"/>
<dbReference type="SUPFAM" id="SSF53335">
    <property type="entry name" value="S-adenosyl-L-methionine-dependent methyltransferases"/>
    <property type="match status" value="1"/>
</dbReference>
<dbReference type="Pfam" id="PF01596">
    <property type="entry name" value="Methyltransf_3"/>
    <property type="match status" value="1"/>
</dbReference>
<organism evidence="4 5">
    <name type="scientific">Fluviispira multicolorata</name>
    <dbReference type="NCBI Taxonomy" id="2654512"/>
    <lineage>
        <taxon>Bacteria</taxon>
        <taxon>Pseudomonadati</taxon>
        <taxon>Bdellovibrionota</taxon>
        <taxon>Oligoflexia</taxon>
        <taxon>Silvanigrellales</taxon>
        <taxon>Silvanigrellaceae</taxon>
        <taxon>Fluviispira</taxon>
    </lineage>
</organism>
<keyword evidence="2 4" id="KW-0808">Transferase</keyword>
<evidence type="ECO:0000256" key="1">
    <source>
        <dbReference type="ARBA" id="ARBA00022603"/>
    </source>
</evidence>
<protein>
    <submittedName>
        <fullName evidence="4">O-methyltransferase</fullName>
    </submittedName>
</protein>
<dbReference type="Gene3D" id="3.40.50.150">
    <property type="entry name" value="Vaccinia Virus protein VP39"/>
    <property type="match status" value="1"/>
</dbReference>
<name>A0A833JCW7_9BACT</name>
<dbReference type="PANTHER" id="PTHR10509:SF14">
    <property type="entry name" value="CAFFEOYL-COA O-METHYLTRANSFERASE 3-RELATED"/>
    <property type="match status" value="1"/>
</dbReference>
<evidence type="ECO:0000256" key="3">
    <source>
        <dbReference type="ARBA" id="ARBA00022691"/>
    </source>
</evidence>
<dbReference type="GO" id="GO:0008757">
    <property type="term" value="F:S-adenosylmethionine-dependent methyltransferase activity"/>
    <property type="evidence" value="ECO:0007669"/>
    <property type="project" value="TreeGrafter"/>
</dbReference>
<dbReference type="InterPro" id="IPR050362">
    <property type="entry name" value="Cation-dep_OMT"/>
</dbReference>
<dbReference type="GO" id="GO:0008171">
    <property type="term" value="F:O-methyltransferase activity"/>
    <property type="evidence" value="ECO:0007669"/>
    <property type="project" value="InterPro"/>
</dbReference>
<accession>A0A833JCW7</accession>
<dbReference type="EMBL" id="WFLN01000006">
    <property type="protein sequence ID" value="KAB8030807.1"/>
    <property type="molecule type" value="Genomic_DNA"/>
</dbReference>
<keyword evidence="1 4" id="KW-0489">Methyltransferase</keyword>
<dbReference type="GO" id="GO:0032259">
    <property type="term" value="P:methylation"/>
    <property type="evidence" value="ECO:0007669"/>
    <property type="project" value="UniProtKB-KW"/>
</dbReference>
<evidence type="ECO:0000313" key="4">
    <source>
        <dbReference type="EMBL" id="KAB8030807.1"/>
    </source>
</evidence>
<dbReference type="PANTHER" id="PTHR10509">
    <property type="entry name" value="O-METHYLTRANSFERASE-RELATED"/>
    <property type="match status" value="1"/>
</dbReference>
<keyword evidence="3" id="KW-0949">S-adenosyl-L-methionine</keyword>
<dbReference type="AlphaFoldDB" id="A0A833JCW7"/>
<dbReference type="Proteomes" id="UP000442694">
    <property type="component" value="Unassembled WGS sequence"/>
</dbReference>
<evidence type="ECO:0000256" key="2">
    <source>
        <dbReference type="ARBA" id="ARBA00022679"/>
    </source>
</evidence>
<reference evidence="4 5" key="1">
    <citation type="submission" date="2019-10" db="EMBL/GenBank/DDBJ databases">
        <title>New genus of Silvanigrellaceae.</title>
        <authorList>
            <person name="Pitt A."/>
            <person name="Hahn M.W."/>
        </authorList>
    </citation>
    <scope>NUCLEOTIDE SEQUENCE [LARGE SCALE GENOMIC DNA]</scope>
    <source>
        <strain evidence="4 5">33A1-SZDP</strain>
    </source>
</reference>
<dbReference type="InterPro" id="IPR029063">
    <property type="entry name" value="SAM-dependent_MTases_sf"/>
</dbReference>
<comment type="caution">
    <text evidence="4">The sequence shown here is derived from an EMBL/GenBank/DDBJ whole genome shotgun (WGS) entry which is preliminary data.</text>
</comment>